<keyword evidence="13" id="KW-0564">Palmitate</keyword>
<evidence type="ECO:0000256" key="19">
    <source>
        <dbReference type="PIRSR" id="PIRSR006268-2"/>
    </source>
</evidence>
<dbReference type="GO" id="GO:0046872">
    <property type="term" value="F:metal ion binding"/>
    <property type="evidence" value="ECO:0007669"/>
    <property type="project" value="UniProtKB-UniRule"/>
</dbReference>
<comment type="caution">
    <text evidence="21">The sequence shown here is derived from an EMBL/GenBank/DDBJ whole genome shotgun (WGS) entry which is preliminary data.</text>
</comment>
<evidence type="ECO:0000256" key="6">
    <source>
        <dbReference type="ARBA" id="ARBA00022630"/>
    </source>
</evidence>
<comment type="similarity">
    <text evidence="1 18 20">Belongs to the ApbE family.</text>
</comment>
<proteinExistence type="inferred from homology"/>
<keyword evidence="4" id="KW-1003">Cell membrane</keyword>
<evidence type="ECO:0000256" key="13">
    <source>
        <dbReference type="ARBA" id="ARBA00023139"/>
    </source>
</evidence>
<evidence type="ECO:0000256" key="3">
    <source>
        <dbReference type="ARBA" id="ARBA00016337"/>
    </source>
</evidence>
<dbReference type="PIRSF" id="PIRSF006268">
    <property type="entry name" value="ApbE"/>
    <property type="match status" value="1"/>
</dbReference>
<evidence type="ECO:0000256" key="8">
    <source>
        <dbReference type="ARBA" id="ARBA00022723"/>
    </source>
</evidence>
<feature type="binding site" evidence="19">
    <location>
        <position position="293"/>
    </location>
    <ligand>
        <name>Mg(2+)</name>
        <dbReference type="ChEBI" id="CHEBI:18420"/>
    </ligand>
</feature>
<dbReference type="PANTHER" id="PTHR30040:SF2">
    <property type="entry name" value="FAD:PROTEIN FMN TRANSFERASE"/>
    <property type="match status" value="1"/>
</dbReference>
<evidence type="ECO:0000256" key="9">
    <source>
        <dbReference type="ARBA" id="ARBA00022729"/>
    </source>
</evidence>
<keyword evidence="22" id="KW-1185">Reference proteome</keyword>
<evidence type="ECO:0000256" key="14">
    <source>
        <dbReference type="ARBA" id="ARBA00023288"/>
    </source>
</evidence>
<evidence type="ECO:0000256" key="1">
    <source>
        <dbReference type="ARBA" id="ARBA00008282"/>
    </source>
</evidence>
<evidence type="ECO:0000256" key="10">
    <source>
        <dbReference type="ARBA" id="ARBA00022827"/>
    </source>
</evidence>
<name>A0A841G977_9GAMM</name>
<dbReference type="GO" id="GO:0005886">
    <property type="term" value="C:plasma membrane"/>
    <property type="evidence" value="ECO:0007669"/>
    <property type="project" value="UniProtKB-SubCell"/>
</dbReference>
<evidence type="ECO:0000256" key="18">
    <source>
        <dbReference type="PIRNR" id="PIRNR006268"/>
    </source>
</evidence>
<dbReference type="Gene3D" id="3.10.520.10">
    <property type="entry name" value="ApbE-like domains"/>
    <property type="match status" value="1"/>
</dbReference>
<evidence type="ECO:0000256" key="2">
    <source>
        <dbReference type="ARBA" id="ARBA00011955"/>
    </source>
</evidence>
<evidence type="ECO:0000256" key="20">
    <source>
        <dbReference type="RuleBase" id="RU363002"/>
    </source>
</evidence>
<evidence type="ECO:0000256" key="12">
    <source>
        <dbReference type="ARBA" id="ARBA00023136"/>
    </source>
</evidence>
<keyword evidence="8 18" id="KW-0479">Metal-binding</keyword>
<keyword evidence="7 18" id="KW-0808">Transferase</keyword>
<dbReference type="RefSeq" id="WP_188024996.1">
    <property type="nucleotide sequence ID" value="NZ_JACHGR010000001.1"/>
</dbReference>
<evidence type="ECO:0000313" key="21">
    <source>
        <dbReference type="EMBL" id="MBB6054167.1"/>
    </source>
</evidence>
<dbReference type="Proteomes" id="UP000585721">
    <property type="component" value="Unassembled WGS sequence"/>
</dbReference>
<keyword evidence="6 18" id="KW-0285">Flavoprotein</keyword>
<evidence type="ECO:0000256" key="7">
    <source>
        <dbReference type="ARBA" id="ARBA00022679"/>
    </source>
</evidence>
<comment type="subcellular location">
    <subcellularLocation>
        <location evidence="17 20">Cell inner membrane</location>
        <topology evidence="17 20">Lipid-anchor</topology>
        <orientation evidence="17 20">Periplasmic side</orientation>
    </subcellularLocation>
</comment>
<evidence type="ECO:0000313" key="22">
    <source>
        <dbReference type="Proteomes" id="UP000585721"/>
    </source>
</evidence>
<keyword evidence="9" id="KW-0732">Signal</keyword>
<comment type="catalytic activity">
    <reaction evidence="16 18 20">
        <text>L-threonyl-[protein] + FAD = FMN-L-threonyl-[protein] + AMP + H(+)</text>
        <dbReference type="Rhea" id="RHEA:36847"/>
        <dbReference type="Rhea" id="RHEA-COMP:11060"/>
        <dbReference type="Rhea" id="RHEA-COMP:11061"/>
        <dbReference type="ChEBI" id="CHEBI:15378"/>
        <dbReference type="ChEBI" id="CHEBI:30013"/>
        <dbReference type="ChEBI" id="CHEBI:57692"/>
        <dbReference type="ChEBI" id="CHEBI:74257"/>
        <dbReference type="ChEBI" id="CHEBI:456215"/>
        <dbReference type="EC" id="2.7.1.180"/>
    </reaction>
</comment>
<keyword evidence="11 18" id="KW-0460">Magnesium</keyword>
<dbReference type="InterPro" id="IPR003374">
    <property type="entry name" value="ApbE-like_sf"/>
</dbReference>
<dbReference type="SUPFAM" id="SSF143631">
    <property type="entry name" value="ApbE-like"/>
    <property type="match status" value="1"/>
</dbReference>
<accession>A0A841G977</accession>
<dbReference type="EC" id="2.7.1.180" evidence="2 18"/>
<evidence type="ECO:0000256" key="15">
    <source>
        <dbReference type="ARBA" id="ARBA00031306"/>
    </source>
</evidence>
<dbReference type="InterPro" id="IPR024932">
    <property type="entry name" value="ApbE"/>
</dbReference>
<dbReference type="GO" id="GO:0016740">
    <property type="term" value="F:transferase activity"/>
    <property type="evidence" value="ECO:0007669"/>
    <property type="project" value="UniProtKB-UniRule"/>
</dbReference>
<dbReference type="EMBL" id="JACHGR010000001">
    <property type="protein sequence ID" value="MBB6054167.1"/>
    <property type="molecule type" value="Genomic_DNA"/>
</dbReference>
<keyword evidence="5 20" id="KW-0997">Cell inner membrane</keyword>
<evidence type="ECO:0000256" key="16">
    <source>
        <dbReference type="ARBA" id="ARBA00048540"/>
    </source>
</evidence>
<comment type="function">
    <text evidence="20">Flavin transferase that catalyzes the transfer of the FMN moiety of FAD and its covalent binding to the hydroxyl group of a threonine residue in a target flavoprotein.</text>
</comment>
<dbReference type="AlphaFoldDB" id="A0A841G977"/>
<dbReference type="PROSITE" id="PS51257">
    <property type="entry name" value="PROKAR_LIPOPROTEIN"/>
    <property type="match status" value="1"/>
</dbReference>
<dbReference type="FunFam" id="3.10.520.10:FF:000001">
    <property type="entry name" value="FAD:protein FMN transferase"/>
    <property type="match status" value="1"/>
</dbReference>
<protein>
    <recommendedName>
        <fullName evidence="3 18">FAD:protein FMN transferase</fullName>
        <ecNumber evidence="2 18">2.7.1.180</ecNumber>
    </recommendedName>
    <alternativeName>
        <fullName evidence="15 18">Flavin transferase</fullName>
    </alternativeName>
</protein>
<evidence type="ECO:0000256" key="11">
    <source>
        <dbReference type="ARBA" id="ARBA00022842"/>
    </source>
</evidence>
<keyword evidence="14 20" id="KW-0449">Lipoprotein</keyword>
<comment type="cofactor">
    <cofactor evidence="19">
        <name>Mg(2+)</name>
        <dbReference type="ChEBI" id="CHEBI:18420"/>
    </cofactor>
    <cofactor evidence="19">
        <name>Mn(2+)</name>
        <dbReference type="ChEBI" id="CHEBI:29035"/>
    </cofactor>
    <text evidence="19">Magnesium. Can also use manganese.</text>
</comment>
<dbReference type="PANTHER" id="PTHR30040">
    <property type="entry name" value="THIAMINE BIOSYNTHESIS LIPOPROTEIN APBE"/>
    <property type="match status" value="1"/>
</dbReference>
<dbReference type="Pfam" id="PF02424">
    <property type="entry name" value="ApbE"/>
    <property type="match status" value="1"/>
</dbReference>
<reference evidence="21 22" key="1">
    <citation type="submission" date="2020-08" db="EMBL/GenBank/DDBJ databases">
        <title>Genomic Encyclopedia of Type Strains, Phase IV (KMG-IV): sequencing the most valuable type-strain genomes for metagenomic binning, comparative biology and taxonomic classification.</title>
        <authorList>
            <person name="Goeker M."/>
        </authorList>
    </citation>
    <scope>NUCLEOTIDE SEQUENCE [LARGE SCALE GENOMIC DNA]</scope>
    <source>
        <strain evidence="21 22">DSM 22975</strain>
    </source>
</reference>
<evidence type="ECO:0000256" key="4">
    <source>
        <dbReference type="ARBA" id="ARBA00022475"/>
    </source>
</evidence>
<keyword evidence="10 18" id="KW-0274">FAD</keyword>
<keyword evidence="12" id="KW-0472">Membrane</keyword>
<feature type="binding site" evidence="19">
    <location>
        <position position="179"/>
    </location>
    <ligand>
        <name>Mg(2+)</name>
        <dbReference type="ChEBI" id="CHEBI:18420"/>
    </ligand>
</feature>
<feature type="binding site" evidence="19">
    <location>
        <position position="297"/>
    </location>
    <ligand>
        <name>Mg(2+)</name>
        <dbReference type="ChEBI" id="CHEBI:18420"/>
    </ligand>
</feature>
<gene>
    <name evidence="21" type="ORF">HNR75_000032</name>
</gene>
<evidence type="ECO:0000256" key="5">
    <source>
        <dbReference type="ARBA" id="ARBA00022519"/>
    </source>
</evidence>
<organism evidence="21 22">
    <name type="scientific">Tolumonas osonensis</name>
    <dbReference type="NCBI Taxonomy" id="675874"/>
    <lineage>
        <taxon>Bacteria</taxon>
        <taxon>Pseudomonadati</taxon>
        <taxon>Pseudomonadota</taxon>
        <taxon>Gammaproteobacteria</taxon>
        <taxon>Aeromonadales</taxon>
        <taxon>Aeromonadaceae</taxon>
        <taxon>Tolumonas</taxon>
    </lineage>
</organism>
<evidence type="ECO:0000256" key="17">
    <source>
        <dbReference type="ARBA" id="ARBA00060485"/>
    </source>
</evidence>
<sequence>MSWNRFGIVVLVLAVLSGCDQPAAERPMLEIHGRTMGTFYGVKVVGDFPGGQQALQSQVDALLKHYNDEISTYDPNSALSKFNQLQSVQPFPVSQDMADLIISALRVGQRTQGVLDVTVGPLVNLWGFGPDKRPVKTPTDEQIAAARARVGIDRLHVEVSADHATLRKDVPSLYVDLSTIGEGFGADKVAEFLEARGVHHYLVEIAGASRSRGVNAKGEPWKLAIQKPTDELEDIQAIIIPDGRAVSTSGSYRNYYELDGKRYSHIIDPVSGKPITHKLVSVTVITPTAMEADGLDTALMVMGPGKAMAFAKQQNLAVYLVSKTAQGFKAEYSPAFAPYLVKAGS</sequence>